<feature type="active site" description="Proton donor" evidence="14">
    <location>
        <position position="88"/>
    </location>
</feature>
<comment type="cofactor">
    <cofactor evidence="1">
        <name>Mg(2+)</name>
        <dbReference type="ChEBI" id="CHEBI:18420"/>
    </cofactor>
</comment>
<evidence type="ECO:0000256" key="1">
    <source>
        <dbReference type="ARBA" id="ARBA00001946"/>
    </source>
</evidence>
<protein>
    <recommendedName>
        <fullName evidence="5">Phosphoserine phosphatase</fullName>
        <ecNumber evidence="4">3.1.3.3</ecNumber>
    </recommendedName>
    <alternativeName>
        <fullName evidence="11">O-phosphoserine phosphohydrolase</fullName>
    </alternativeName>
</protein>
<evidence type="ECO:0000256" key="11">
    <source>
        <dbReference type="ARBA" id="ARBA00031693"/>
    </source>
</evidence>
<comment type="catalytic activity">
    <reaction evidence="13">
        <text>O-phospho-D-serine + H2O = D-serine + phosphate</text>
        <dbReference type="Rhea" id="RHEA:24873"/>
        <dbReference type="ChEBI" id="CHEBI:15377"/>
        <dbReference type="ChEBI" id="CHEBI:35247"/>
        <dbReference type="ChEBI" id="CHEBI:43474"/>
        <dbReference type="ChEBI" id="CHEBI:58680"/>
        <dbReference type="EC" id="3.1.3.3"/>
    </reaction>
</comment>
<evidence type="ECO:0000256" key="14">
    <source>
        <dbReference type="PIRSR" id="PIRSR604469-1"/>
    </source>
</evidence>
<name>A0A2T4VX12_9HYPH</name>
<dbReference type="GO" id="GO:0006564">
    <property type="term" value="P:L-serine biosynthetic process"/>
    <property type="evidence" value="ECO:0007669"/>
    <property type="project" value="UniProtKB-KW"/>
</dbReference>
<dbReference type="Proteomes" id="UP000240811">
    <property type="component" value="Unassembled WGS sequence"/>
</dbReference>
<gene>
    <name evidence="15" type="primary">serB</name>
    <name evidence="15" type="ORF">C4617_03645</name>
</gene>
<evidence type="ECO:0000256" key="13">
    <source>
        <dbReference type="ARBA" id="ARBA00048523"/>
    </source>
</evidence>
<comment type="caution">
    <text evidence="15">The sequence shown here is derived from an EMBL/GenBank/DDBJ whole genome shotgun (WGS) entry which is preliminary data.</text>
</comment>
<dbReference type="SFLD" id="SFLDF00029">
    <property type="entry name" value="phosphoserine_phosphatase"/>
    <property type="match status" value="1"/>
</dbReference>
<dbReference type="NCBIfam" id="TIGR01488">
    <property type="entry name" value="HAD-SF-IB"/>
    <property type="match status" value="1"/>
</dbReference>
<evidence type="ECO:0000256" key="4">
    <source>
        <dbReference type="ARBA" id="ARBA00012640"/>
    </source>
</evidence>
<evidence type="ECO:0000313" key="15">
    <source>
        <dbReference type="EMBL" id="PTL86311.1"/>
    </source>
</evidence>
<evidence type="ECO:0000256" key="3">
    <source>
        <dbReference type="ARBA" id="ARBA00009184"/>
    </source>
</evidence>
<dbReference type="GO" id="GO:0036424">
    <property type="term" value="F:L-phosphoserine phosphatase activity"/>
    <property type="evidence" value="ECO:0007669"/>
    <property type="project" value="InterPro"/>
</dbReference>
<organism evidence="15 16">
    <name type="scientific">Candidatus Liberibacter europaeus</name>
    <dbReference type="NCBI Taxonomy" id="744859"/>
    <lineage>
        <taxon>Bacteria</taxon>
        <taxon>Pseudomonadati</taxon>
        <taxon>Pseudomonadota</taxon>
        <taxon>Alphaproteobacteria</taxon>
        <taxon>Hyphomicrobiales</taxon>
        <taxon>Rhizobiaceae</taxon>
        <taxon>Liberibacter</taxon>
    </lineage>
</organism>
<evidence type="ECO:0000256" key="12">
    <source>
        <dbReference type="ARBA" id="ARBA00048138"/>
    </source>
</evidence>
<evidence type="ECO:0000256" key="7">
    <source>
        <dbReference type="ARBA" id="ARBA00022723"/>
    </source>
</evidence>
<comment type="pathway">
    <text evidence="2">Amino-acid biosynthesis; L-serine biosynthesis; L-serine from 3-phospho-D-glycerate: step 3/3.</text>
</comment>
<keyword evidence="9" id="KW-0460">Magnesium</keyword>
<proteinExistence type="inferred from homology"/>
<reference evidence="16" key="1">
    <citation type="submission" date="2018-02" db="EMBL/GenBank/DDBJ databases">
        <title>Genome sequence of Candidatus Liberibacter europaeus.</title>
        <authorList>
            <person name="Frampton R.A."/>
            <person name="Thompson S.M."/>
            <person name="David C."/>
            <person name="Addison S.M."/>
            <person name="Smith G.R."/>
        </authorList>
    </citation>
    <scope>NUCLEOTIDE SEQUENCE [LARGE SCALE GENOMIC DNA]</scope>
</reference>
<keyword evidence="8" id="KW-0378">Hydrolase</keyword>
<dbReference type="NCBIfam" id="TIGR00338">
    <property type="entry name" value="serB"/>
    <property type="match status" value="1"/>
</dbReference>
<evidence type="ECO:0000256" key="9">
    <source>
        <dbReference type="ARBA" id="ARBA00022842"/>
    </source>
</evidence>
<dbReference type="EC" id="3.1.3.3" evidence="4"/>
<evidence type="ECO:0000256" key="8">
    <source>
        <dbReference type="ARBA" id="ARBA00022801"/>
    </source>
</evidence>
<dbReference type="SFLD" id="SFLDG01137">
    <property type="entry name" value="C1.6.1:_Phosphoserine_Phosphat"/>
    <property type="match status" value="1"/>
</dbReference>
<dbReference type="GO" id="GO:0005737">
    <property type="term" value="C:cytoplasm"/>
    <property type="evidence" value="ECO:0007669"/>
    <property type="project" value="TreeGrafter"/>
</dbReference>
<dbReference type="Gene3D" id="3.40.50.1000">
    <property type="entry name" value="HAD superfamily/HAD-like"/>
    <property type="match status" value="1"/>
</dbReference>
<keyword evidence="6" id="KW-0028">Amino-acid biosynthesis</keyword>
<dbReference type="EMBL" id="PSQJ01000004">
    <property type="protein sequence ID" value="PTL86311.1"/>
    <property type="molecule type" value="Genomic_DNA"/>
</dbReference>
<dbReference type="SUPFAM" id="SSF56784">
    <property type="entry name" value="HAD-like"/>
    <property type="match status" value="1"/>
</dbReference>
<evidence type="ECO:0000256" key="10">
    <source>
        <dbReference type="ARBA" id="ARBA00023299"/>
    </source>
</evidence>
<comment type="similarity">
    <text evidence="3">Belongs to the HAD-like hydrolase superfamily. SerB family.</text>
</comment>
<dbReference type="PANTHER" id="PTHR43344:SF2">
    <property type="entry name" value="PHOSPHOSERINE PHOSPHATASE"/>
    <property type="match status" value="1"/>
</dbReference>
<dbReference type="AlphaFoldDB" id="A0A2T4VX12"/>
<sequence length="297" mass="33278">MALVATLITNKSNPILSKSVVEKIMKAVNSTMFYWLANSIACDIILDSECIIDVCRQEILSIIANKPIDLVIHRTENRRKRMLIADMDSTMIQQECIDELADTIGIKEKVSSLTYLAMNGKIPFRDSIRERVSLLKGISIQTVLSIIEKRITYTPGGYEMVNTMKKNGAFTILVTGGFTVFADIISKKFGFDQYYANKLIDDNEKLTGKILDPIIDGKEKSKILLKATKMLNISPEDSIAVGDGKNDIDMIKMAGYGVAFHAKPIVIKQSKIHINHSDLESILYIQGYKQHEIVKPM</sequence>
<dbReference type="InterPro" id="IPR050582">
    <property type="entry name" value="HAD-like_SerB"/>
</dbReference>
<accession>A0A2T4VX12</accession>
<dbReference type="PANTHER" id="PTHR43344">
    <property type="entry name" value="PHOSPHOSERINE PHOSPHATASE"/>
    <property type="match status" value="1"/>
</dbReference>
<dbReference type="Pfam" id="PF12710">
    <property type="entry name" value="HAD"/>
    <property type="match status" value="1"/>
</dbReference>
<dbReference type="UniPathway" id="UPA00135">
    <property type="reaction ID" value="UER00198"/>
</dbReference>
<keyword evidence="7" id="KW-0479">Metal-binding</keyword>
<keyword evidence="10" id="KW-0718">Serine biosynthesis</keyword>
<evidence type="ECO:0000313" key="16">
    <source>
        <dbReference type="Proteomes" id="UP000240811"/>
    </source>
</evidence>
<evidence type="ECO:0000256" key="6">
    <source>
        <dbReference type="ARBA" id="ARBA00022605"/>
    </source>
</evidence>
<dbReference type="SFLD" id="SFLDG01136">
    <property type="entry name" value="C1.6:_Phosphoserine_Phosphatas"/>
    <property type="match status" value="1"/>
</dbReference>
<dbReference type="SFLD" id="SFLDS00003">
    <property type="entry name" value="Haloacid_Dehalogenase"/>
    <property type="match status" value="1"/>
</dbReference>
<evidence type="ECO:0000256" key="2">
    <source>
        <dbReference type="ARBA" id="ARBA00005135"/>
    </source>
</evidence>
<feature type="active site" description="Nucleophile" evidence="14">
    <location>
        <position position="86"/>
    </location>
</feature>
<dbReference type="InterPro" id="IPR004469">
    <property type="entry name" value="PSP"/>
</dbReference>
<dbReference type="InterPro" id="IPR023214">
    <property type="entry name" value="HAD_sf"/>
</dbReference>
<dbReference type="GO" id="GO:0000287">
    <property type="term" value="F:magnesium ion binding"/>
    <property type="evidence" value="ECO:0007669"/>
    <property type="project" value="TreeGrafter"/>
</dbReference>
<comment type="catalytic activity">
    <reaction evidence="12">
        <text>O-phospho-L-serine + H2O = L-serine + phosphate</text>
        <dbReference type="Rhea" id="RHEA:21208"/>
        <dbReference type="ChEBI" id="CHEBI:15377"/>
        <dbReference type="ChEBI" id="CHEBI:33384"/>
        <dbReference type="ChEBI" id="CHEBI:43474"/>
        <dbReference type="ChEBI" id="CHEBI:57524"/>
        <dbReference type="EC" id="3.1.3.3"/>
    </reaction>
</comment>
<evidence type="ECO:0000256" key="5">
    <source>
        <dbReference type="ARBA" id="ARBA00015196"/>
    </source>
</evidence>
<dbReference type="InterPro" id="IPR036412">
    <property type="entry name" value="HAD-like_sf"/>
</dbReference>